<evidence type="ECO:0000256" key="1">
    <source>
        <dbReference type="SAM" id="SignalP"/>
    </source>
</evidence>
<dbReference type="RefSeq" id="WP_066734442.1">
    <property type="nucleotide sequence ID" value="NZ_JBHSLU010000003.1"/>
</dbReference>
<dbReference type="EMBL" id="JBHSLU010000003">
    <property type="protein sequence ID" value="MFC5503699.1"/>
    <property type="molecule type" value="Genomic_DNA"/>
</dbReference>
<keyword evidence="3" id="KW-1185">Reference proteome</keyword>
<comment type="caution">
    <text evidence="2">The sequence shown here is derived from an EMBL/GenBank/DDBJ whole genome shotgun (WGS) entry which is preliminary data.</text>
</comment>
<evidence type="ECO:0000313" key="2">
    <source>
        <dbReference type="EMBL" id="MFC5503699.1"/>
    </source>
</evidence>
<keyword evidence="1" id="KW-0732">Signal</keyword>
<feature type="chain" id="PRO_5047225559" evidence="1">
    <location>
        <begin position="26"/>
        <end position="118"/>
    </location>
</feature>
<sequence>MSRPETTLLRLAALVLFATPLAAGAQTRPVPDPLADCERFALAESKRDGGTLKSVRIERGDSLIENRFDKTIGGQQVATEYIAFAAVEDAGGKRRARVVCLHAGIPANRAVYWVEIPQ</sequence>
<reference evidence="3" key="1">
    <citation type="journal article" date="2019" name="Int. J. Syst. Evol. Microbiol.">
        <title>The Global Catalogue of Microorganisms (GCM) 10K type strain sequencing project: providing services to taxonomists for standard genome sequencing and annotation.</title>
        <authorList>
            <consortium name="The Broad Institute Genomics Platform"/>
            <consortium name="The Broad Institute Genome Sequencing Center for Infectious Disease"/>
            <person name="Wu L."/>
            <person name="Ma J."/>
        </authorList>
    </citation>
    <scope>NUCLEOTIDE SEQUENCE [LARGE SCALE GENOMIC DNA]</scope>
    <source>
        <strain evidence="3">CCUG 43117</strain>
    </source>
</reference>
<organism evidence="2 3">
    <name type="scientific">Bosea massiliensis</name>
    <dbReference type="NCBI Taxonomy" id="151419"/>
    <lineage>
        <taxon>Bacteria</taxon>
        <taxon>Pseudomonadati</taxon>
        <taxon>Pseudomonadota</taxon>
        <taxon>Alphaproteobacteria</taxon>
        <taxon>Hyphomicrobiales</taxon>
        <taxon>Boseaceae</taxon>
        <taxon>Bosea</taxon>
    </lineage>
</organism>
<protein>
    <submittedName>
        <fullName evidence="2">Uncharacterized protein</fullName>
    </submittedName>
</protein>
<proteinExistence type="predicted"/>
<gene>
    <name evidence="2" type="ORF">ACFPN9_00345</name>
</gene>
<feature type="signal peptide" evidence="1">
    <location>
        <begin position="1"/>
        <end position="25"/>
    </location>
</feature>
<name>A0ABW0NTG4_9HYPH</name>
<dbReference type="Proteomes" id="UP001596060">
    <property type="component" value="Unassembled WGS sequence"/>
</dbReference>
<accession>A0ABW0NTG4</accession>
<evidence type="ECO:0000313" key="3">
    <source>
        <dbReference type="Proteomes" id="UP001596060"/>
    </source>
</evidence>